<comment type="caution">
    <text evidence="13">The sequence shown here is derived from an EMBL/GenBank/DDBJ whole genome shotgun (WGS) entry which is preliminary data.</text>
</comment>
<comment type="catalytic activity">
    <reaction evidence="9">
        <text>an acyl-CoA + a 1,2-diacyl-sn-glycerol = a triacyl-sn-glycerol + CoA</text>
        <dbReference type="Rhea" id="RHEA:10868"/>
        <dbReference type="ChEBI" id="CHEBI:17815"/>
        <dbReference type="ChEBI" id="CHEBI:57287"/>
        <dbReference type="ChEBI" id="CHEBI:58342"/>
        <dbReference type="ChEBI" id="CHEBI:64615"/>
        <dbReference type="EC" id="2.3.1.20"/>
    </reaction>
</comment>
<comment type="subcellular location">
    <subcellularLocation>
        <location evidence="1">Endoplasmic reticulum</location>
    </subcellularLocation>
</comment>
<feature type="transmembrane region" description="Helical" evidence="10">
    <location>
        <begin position="224"/>
        <end position="253"/>
    </location>
</feature>
<evidence type="ECO:0000256" key="3">
    <source>
        <dbReference type="ARBA" id="ARBA00005189"/>
    </source>
</evidence>
<feature type="domain" description="O-acyltransferase WSD1 C-terminal" evidence="12">
    <location>
        <begin position="378"/>
        <end position="522"/>
    </location>
</feature>
<accession>A0A8T2T5U4</accession>
<evidence type="ECO:0000256" key="7">
    <source>
        <dbReference type="ARBA" id="ARBA00024360"/>
    </source>
</evidence>
<evidence type="ECO:0000256" key="6">
    <source>
        <dbReference type="ARBA" id="ARBA00023315"/>
    </source>
</evidence>
<dbReference type="GO" id="GO:0004144">
    <property type="term" value="F:diacylglycerol O-acyltransferase activity"/>
    <property type="evidence" value="ECO:0007669"/>
    <property type="project" value="UniProtKB-EC"/>
</dbReference>
<keyword evidence="14" id="KW-1185">Reference proteome</keyword>
<dbReference type="Pfam" id="PF03007">
    <property type="entry name" value="WS_DGAT_cat"/>
    <property type="match status" value="1"/>
</dbReference>
<sequence length="531" mass="59319">MEDTGLKLRSIRTRLSRQSYAAPDQQAGTNGDTKLLKEWPGADDSAWLVHDEPVSPAGRVFLQSSFNAHIIVILGSEVPINVDVLKLGIRNTLLKHKRFRSVIRTNQKGNLHWAPVTVNLDDHIIIAGSDDVNSPTFVEAYAAQLAQAPPLEPSRPLFEFHIVRAKLGDATENVILRAHHVLGDGTSLMSLLLACTRKAEDPQSLPTVPTQRNRIRKKLSTLKAFFLFLWKSLLILWYTLFDVCIFTATTIWLNDSQTPLKGKRGVEKLPRKLAHRDLSMDDIKAIKSVTGGTVSDVVFGMVAAGLSRYLQQRYAEEMNCQGLSSMKMIFEDKHSKKIMKKKRLDYLRVRACIMVNLRKSPGLQELERMMNGGPEVRWGNQMSYSILPVPVAIFDNPLEYVVRSKSIIDKKKVSLGALFAYQSGTMLMNLVGSEMPTRLTLNCSDHTTLAFSSVFGPLEQVEFFGHKITHIIPTVVGQPQALCVHVQTYMGKATVVVCTAMDVIPDPERLCENIGDALKSMKQQLSNESIK</sequence>
<evidence type="ECO:0000313" key="13">
    <source>
        <dbReference type="EMBL" id="KAH7388459.1"/>
    </source>
</evidence>
<comment type="pathway">
    <text evidence="2">Glycerolipid metabolism; triacylglycerol biosynthesis.</text>
</comment>
<dbReference type="InterPro" id="IPR023213">
    <property type="entry name" value="CAT-like_dom_sf"/>
</dbReference>
<evidence type="ECO:0000256" key="2">
    <source>
        <dbReference type="ARBA" id="ARBA00004771"/>
    </source>
</evidence>
<evidence type="ECO:0000259" key="12">
    <source>
        <dbReference type="Pfam" id="PF06974"/>
    </source>
</evidence>
<dbReference type="InterPro" id="IPR045034">
    <property type="entry name" value="O-acyltransferase_WSD1-like"/>
</dbReference>
<dbReference type="GO" id="GO:0047196">
    <property type="term" value="F:long-chain-alcohol O-fatty-acyltransferase activity"/>
    <property type="evidence" value="ECO:0007669"/>
    <property type="project" value="UniProtKB-EC"/>
</dbReference>
<dbReference type="GO" id="GO:0005886">
    <property type="term" value="C:plasma membrane"/>
    <property type="evidence" value="ECO:0007669"/>
    <property type="project" value="TreeGrafter"/>
</dbReference>
<evidence type="ECO:0000256" key="1">
    <source>
        <dbReference type="ARBA" id="ARBA00004240"/>
    </source>
</evidence>
<keyword evidence="6" id="KW-0012">Acyltransferase</keyword>
<name>A0A8T2T5U4_CERRI</name>
<dbReference type="GO" id="GO:0005783">
    <property type="term" value="C:endoplasmic reticulum"/>
    <property type="evidence" value="ECO:0007669"/>
    <property type="project" value="UniProtKB-SubCell"/>
</dbReference>
<evidence type="ECO:0000256" key="9">
    <source>
        <dbReference type="ARBA" id="ARBA00048109"/>
    </source>
</evidence>
<keyword evidence="10" id="KW-0472">Membrane</keyword>
<dbReference type="GO" id="GO:0019432">
    <property type="term" value="P:triglyceride biosynthetic process"/>
    <property type="evidence" value="ECO:0007669"/>
    <property type="project" value="TreeGrafter"/>
</dbReference>
<dbReference type="Pfam" id="PF06974">
    <property type="entry name" value="WS_DGAT_C"/>
    <property type="match status" value="1"/>
</dbReference>
<reference evidence="13" key="1">
    <citation type="submission" date="2021-08" db="EMBL/GenBank/DDBJ databases">
        <title>WGS assembly of Ceratopteris richardii.</title>
        <authorList>
            <person name="Marchant D.B."/>
            <person name="Chen G."/>
            <person name="Jenkins J."/>
            <person name="Shu S."/>
            <person name="Leebens-Mack J."/>
            <person name="Grimwood J."/>
            <person name="Schmutz J."/>
            <person name="Soltis P."/>
            <person name="Soltis D."/>
            <person name="Chen Z.-H."/>
        </authorList>
    </citation>
    <scope>NUCLEOTIDE SEQUENCE</scope>
    <source>
        <strain evidence="13">Whitten #5841</strain>
        <tissue evidence="13">Leaf</tissue>
    </source>
</reference>
<dbReference type="InterPro" id="IPR009721">
    <property type="entry name" value="O-acyltransferase_WSD1_C"/>
</dbReference>
<dbReference type="PANTHER" id="PTHR31650:SF1">
    <property type="entry name" value="WAX ESTER SYNTHASE_DIACYLGLYCEROL ACYLTRANSFERASE 4-RELATED"/>
    <property type="match status" value="1"/>
</dbReference>
<proteinExistence type="inferred from homology"/>
<dbReference type="OrthoDB" id="619536at2759"/>
<keyword evidence="10" id="KW-0812">Transmembrane</keyword>
<dbReference type="EMBL" id="CM035421">
    <property type="protein sequence ID" value="KAH7388459.1"/>
    <property type="molecule type" value="Genomic_DNA"/>
</dbReference>
<dbReference type="Proteomes" id="UP000825935">
    <property type="component" value="Chromosome 16"/>
</dbReference>
<dbReference type="AlphaFoldDB" id="A0A8T2T5U4"/>
<dbReference type="PANTHER" id="PTHR31650">
    <property type="entry name" value="O-ACYLTRANSFERASE (WSD1-LIKE) FAMILY PROTEIN"/>
    <property type="match status" value="1"/>
</dbReference>
<keyword evidence="4" id="KW-0808">Transferase</keyword>
<evidence type="ECO:0000313" key="14">
    <source>
        <dbReference type="Proteomes" id="UP000825935"/>
    </source>
</evidence>
<dbReference type="Gene3D" id="3.30.559.10">
    <property type="entry name" value="Chloramphenicol acetyltransferase-like domain"/>
    <property type="match status" value="1"/>
</dbReference>
<protein>
    <recommendedName>
        <fullName evidence="15">Diacylglycerol O-acyltransferase</fullName>
    </recommendedName>
</protein>
<evidence type="ECO:0000256" key="8">
    <source>
        <dbReference type="ARBA" id="ARBA00047604"/>
    </source>
</evidence>
<dbReference type="SUPFAM" id="SSF52777">
    <property type="entry name" value="CoA-dependent acyltransferases"/>
    <property type="match status" value="1"/>
</dbReference>
<evidence type="ECO:0000256" key="5">
    <source>
        <dbReference type="ARBA" id="ARBA00022824"/>
    </source>
</evidence>
<keyword evidence="5" id="KW-0256">Endoplasmic reticulum</keyword>
<dbReference type="InterPro" id="IPR004255">
    <property type="entry name" value="O-acyltransferase_WSD1_N"/>
</dbReference>
<keyword evidence="10" id="KW-1133">Transmembrane helix</keyword>
<organism evidence="13 14">
    <name type="scientific">Ceratopteris richardii</name>
    <name type="common">Triangle waterfern</name>
    <dbReference type="NCBI Taxonomy" id="49495"/>
    <lineage>
        <taxon>Eukaryota</taxon>
        <taxon>Viridiplantae</taxon>
        <taxon>Streptophyta</taxon>
        <taxon>Embryophyta</taxon>
        <taxon>Tracheophyta</taxon>
        <taxon>Polypodiopsida</taxon>
        <taxon>Polypodiidae</taxon>
        <taxon>Polypodiales</taxon>
        <taxon>Pteridineae</taxon>
        <taxon>Pteridaceae</taxon>
        <taxon>Parkerioideae</taxon>
        <taxon>Ceratopteris</taxon>
    </lineage>
</organism>
<evidence type="ECO:0000256" key="4">
    <source>
        <dbReference type="ARBA" id="ARBA00022679"/>
    </source>
</evidence>
<dbReference type="OMA" id="SHTTMCF"/>
<gene>
    <name evidence="13" type="ORF">KP509_16G076900</name>
</gene>
<evidence type="ECO:0000256" key="10">
    <source>
        <dbReference type="SAM" id="Phobius"/>
    </source>
</evidence>
<evidence type="ECO:0008006" key="15">
    <source>
        <dbReference type="Google" id="ProtNLM"/>
    </source>
</evidence>
<evidence type="ECO:0000259" key="11">
    <source>
        <dbReference type="Pfam" id="PF03007"/>
    </source>
</evidence>
<comment type="catalytic activity">
    <reaction evidence="8">
        <text>a long chain fatty alcohol + a fatty acyl-CoA = a long-chain alcohol wax ester + CoA</text>
        <dbReference type="Rhea" id="RHEA:38443"/>
        <dbReference type="ChEBI" id="CHEBI:17135"/>
        <dbReference type="ChEBI" id="CHEBI:57287"/>
        <dbReference type="ChEBI" id="CHEBI:77636"/>
        <dbReference type="ChEBI" id="CHEBI:235323"/>
        <dbReference type="EC" id="2.3.1.75"/>
    </reaction>
</comment>
<comment type="similarity">
    <text evidence="7">In the N-terminal section; belongs to the long-chain O-acyltransferase family.</text>
</comment>
<feature type="domain" description="O-acyltransferase WSD1-like N-terminal" evidence="11">
    <location>
        <begin position="102"/>
        <end position="298"/>
    </location>
</feature>
<comment type="pathway">
    <text evidence="3">Lipid metabolism.</text>
</comment>